<comment type="caution">
    <text evidence="1">The sequence shown here is derived from an EMBL/GenBank/DDBJ whole genome shotgun (WGS) entry which is preliminary data.</text>
</comment>
<dbReference type="VEuPathDB" id="VectorBase:SSCA005782"/>
<organism evidence="1 2">
    <name type="scientific">Sarcoptes scabiei</name>
    <name type="common">Itch mite</name>
    <name type="synonym">Acarus scabiei</name>
    <dbReference type="NCBI Taxonomy" id="52283"/>
    <lineage>
        <taxon>Eukaryota</taxon>
        <taxon>Metazoa</taxon>
        <taxon>Ecdysozoa</taxon>
        <taxon>Arthropoda</taxon>
        <taxon>Chelicerata</taxon>
        <taxon>Arachnida</taxon>
        <taxon>Acari</taxon>
        <taxon>Acariformes</taxon>
        <taxon>Sarcoptiformes</taxon>
        <taxon>Astigmata</taxon>
        <taxon>Psoroptidia</taxon>
        <taxon>Sarcoptoidea</taxon>
        <taxon>Sarcoptidae</taxon>
        <taxon>Sarcoptinae</taxon>
        <taxon>Sarcoptes</taxon>
    </lineage>
</organism>
<accession>A0A132AF76</accession>
<dbReference type="EMBL" id="JXLN01013858">
    <property type="protein sequence ID" value="KPM09641.1"/>
    <property type="molecule type" value="Genomic_DNA"/>
</dbReference>
<sequence length="132" mass="15393">MDQSASISGAVIQPRDHCNIDCIVERFDIGKDCVESGDKCQCIAHCCWAFDCRLWSVFAQCRKKCKIQDWTRFGPNRGSVDCDRFPCYEHYLLPWDIRNIENTTQINCIQHCCYAFNCKRFGGWCRETCTIK</sequence>
<dbReference type="OrthoDB" id="6479451at2759"/>
<evidence type="ECO:0000313" key="2">
    <source>
        <dbReference type="Proteomes" id="UP000616769"/>
    </source>
</evidence>
<name>A0A132AF76_SARSC</name>
<dbReference type="Proteomes" id="UP000616769">
    <property type="component" value="Unassembled WGS sequence"/>
</dbReference>
<evidence type="ECO:0000313" key="1">
    <source>
        <dbReference type="EMBL" id="KPM09641.1"/>
    </source>
</evidence>
<reference evidence="1 2" key="1">
    <citation type="journal article" date="2015" name="Parasit. Vectors">
        <title>Draft genome of the scabies mite.</title>
        <authorList>
            <person name="Rider S.D.Jr."/>
            <person name="Morgan M.S."/>
            <person name="Arlian L.G."/>
        </authorList>
    </citation>
    <scope>NUCLEOTIDE SEQUENCE [LARGE SCALE GENOMIC DNA]</scope>
    <source>
        <strain evidence="1">Arlian Lab</strain>
    </source>
</reference>
<protein>
    <submittedName>
        <fullName evidence="1">Uncharacterized protein</fullName>
    </submittedName>
</protein>
<proteinExistence type="predicted"/>
<gene>
    <name evidence="1" type="ORF">QR98_0081820</name>
</gene>
<dbReference type="AlphaFoldDB" id="A0A132AF76"/>